<evidence type="ECO:0000256" key="3">
    <source>
        <dbReference type="ARBA" id="ARBA00022475"/>
    </source>
</evidence>
<evidence type="ECO:0000256" key="6">
    <source>
        <dbReference type="ARBA" id="ARBA00022670"/>
    </source>
</evidence>
<evidence type="ECO:0000256" key="4">
    <source>
        <dbReference type="ARBA" id="ARBA00022519"/>
    </source>
</evidence>
<dbReference type="InterPro" id="IPR005311">
    <property type="entry name" value="PBP_dimer"/>
</dbReference>
<comment type="caution">
    <text evidence="16">The sequence shown here is derived from an EMBL/GenBank/DDBJ whole genome shotgun (WGS) entry which is preliminary data.</text>
</comment>
<keyword evidence="5 16" id="KW-0121">Carboxypeptidase</keyword>
<accession>A0ABT8T7S7</accession>
<evidence type="ECO:0000256" key="7">
    <source>
        <dbReference type="ARBA" id="ARBA00022692"/>
    </source>
</evidence>
<evidence type="ECO:0000256" key="5">
    <source>
        <dbReference type="ARBA" id="ARBA00022645"/>
    </source>
</evidence>
<dbReference type="PANTHER" id="PTHR30627">
    <property type="entry name" value="PEPTIDOGLYCAN D,D-TRANSPEPTIDASE"/>
    <property type="match status" value="1"/>
</dbReference>
<keyword evidence="13" id="KW-0961">Cell wall biogenesis/degradation</keyword>
<dbReference type="NCBIfam" id="TIGR03423">
    <property type="entry name" value="pbp2_mrdA"/>
    <property type="match status" value="1"/>
</dbReference>
<keyword evidence="11" id="KW-1133">Transmembrane helix</keyword>
<keyword evidence="7" id="KW-0812">Transmembrane</keyword>
<comment type="subcellular location">
    <subcellularLocation>
        <location evidence="2">Cell membrane</location>
    </subcellularLocation>
    <subcellularLocation>
        <location evidence="1">Membrane</location>
        <topology evidence="1">Single-pass membrane protein</topology>
    </subcellularLocation>
</comment>
<dbReference type="InterPro" id="IPR036138">
    <property type="entry name" value="PBP_dimer_sf"/>
</dbReference>
<dbReference type="Gene3D" id="3.30.1390.30">
    <property type="entry name" value="Penicillin-binding protein 2a, domain 3"/>
    <property type="match status" value="1"/>
</dbReference>
<dbReference type="InterPro" id="IPR012338">
    <property type="entry name" value="Beta-lactam/transpept-like"/>
</dbReference>
<dbReference type="InterPro" id="IPR050515">
    <property type="entry name" value="Beta-lactam/transpept"/>
</dbReference>
<evidence type="ECO:0000313" key="17">
    <source>
        <dbReference type="Proteomes" id="UP001171111"/>
    </source>
</evidence>
<evidence type="ECO:0000256" key="11">
    <source>
        <dbReference type="ARBA" id="ARBA00022989"/>
    </source>
</evidence>
<name>A0ABT8T7S7_9BACT</name>
<proteinExistence type="predicted"/>
<evidence type="ECO:0000256" key="12">
    <source>
        <dbReference type="ARBA" id="ARBA00023136"/>
    </source>
</evidence>
<keyword evidence="4" id="KW-0997">Cell inner membrane</keyword>
<dbReference type="RefSeq" id="WP_302243859.1">
    <property type="nucleotide sequence ID" value="NZ_JAULJQ010000003.1"/>
</dbReference>
<feature type="domain" description="Penicillin-binding protein transpeptidase" evidence="14">
    <location>
        <begin position="250"/>
        <end position="587"/>
    </location>
</feature>
<dbReference type="Gene3D" id="3.40.710.10">
    <property type="entry name" value="DD-peptidase/beta-lactamase superfamily"/>
    <property type="match status" value="1"/>
</dbReference>
<gene>
    <name evidence="16" type="primary">mrdA</name>
    <name evidence="16" type="ORF">Q2362_02870</name>
</gene>
<keyword evidence="10" id="KW-0573">Peptidoglycan synthesis</keyword>
<dbReference type="PANTHER" id="PTHR30627:SF2">
    <property type="entry name" value="PEPTIDOGLYCAN D,D-TRANSPEPTIDASE MRDA"/>
    <property type="match status" value="1"/>
</dbReference>
<evidence type="ECO:0000256" key="10">
    <source>
        <dbReference type="ARBA" id="ARBA00022984"/>
    </source>
</evidence>
<keyword evidence="6" id="KW-0645">Protease</keyword>
<organism evidence="16 17">
    <name type="scientific">Campylobacter magnus</name>
    <dbReference type="NCBI Taxonomy" id="3026462"/>
    <lineage>
        <taxon>Bacteria</taxon>
        <taxon>Pseudomonadati</taxon>
        <taxon>Campylobacterota</taxon>
        <taxon>Epsilonproteobacteria</taxon>
        <taxon>Campylobacterales</taxon>
        <taxon>Campylobacteraceae</taxon>
        <taxon>Campylobacter</taxon>
    </lineage>
</organism>
<dbReference type="Pfam" id="PF03717">
    <property type="entry name" value="PBP_dimer"/>
    <property type="match status" value="1"/>
</dbReference>
<evidence type="ECO:0000256" key="1">
    <source>
        <dbReference type="ARBA" id="ARBA00004167"/>
    </source>
</evidence>
<evidence type="ECO:0000259" key="15">
    <source>
        <dbReference type="Pfam" id="PF03717"/>
    </source>
</evidence>
<dbReference type="SUPFAM" id="SSF56519">
    <property type="entry name" value="Penicillin binding protein dimerisation domain"/>
    <property type="match status" value="1"/>
</dbReference>
<feature type="domain" description="Penicillin-binding protein dimerisation" evidence="15">
    <location>
        <begin position="46"/>
        <end position="216"/>
    </location>
</feature>
<evidence type="ECO:0000256" key="9">
    <source>
        <dbReference type="ARBA" id="ARBA00022960"/>
    </source>
</evidence>
<keyword evidence="12" id="KW-0472">Membrane</keyword>
<evidence type="ECO:0000259" key="14">
    <source>
        <dbReference type="Pfam" id="PF00905"/>
    </source>
</evidence>
<dbReference type="EC" id="3.4.16.4" evidence="16"/>
<dbReference type="Proteomes" id="UP001171111">
    <property type="component" value="Unassembled WGS sequence"/>
</dbReference>
<dbReference type="SUPFAM" id="SSF56601">
    <property type="entry name" value="beta-lactamase/transpeptidase-like"/>
    <property type="match status" value="1"/>
</dbReference>
<sequence length="602" mass="67910">MRIKIAFTLLALMWILLLTRVYYLSIKSNKYYEQIAEQNSIKSERIAPVRGQILDRNHQPLAVNDLGFSINIKPHIKKDAELNSYIEHIVSVFPELNATQLAKNYRRLDSPYHQDFVPVVEFLDYNKTLTRYAQLELNDAISVRATSKRLYPYGDLASHIIGYIGRANLKDTEEDPTTKLTNYIGRAGIERFYNDDLQGIPGQRRTRVTALNQRVELVEQINPSSSDVMLSIDLELQKYLLEAFGEQRAGAIVVMNAKNGEILAAASFPEYDLNPFVLGIPQKEWDELINDIDHPFTNKLVNALYPPGSVIKMTMGMAFFNSNLFNAHSPILCDAYFELGDRKFRNWTDKINYNMTIVDAIKTSCDTYFYRGAYHVGIDRITPVLERYGFGVRTGIDLPNEYVGVAPGKEWKRKRTKEPWFQGDTINTSIGQGNFLVTPVQIAKNTAIFATGRSVTPHFALRVGEKELVWDSNDTMSESEKAALPEVRRGMWAVANEPGGTGFRALAGAKIRLGAKTGTAQVVGISQSEKVRIKEEAMEYLNRSHAWITTYGPVEEPQYVVTVLVEHGAHGGSTGGPIAARVYNKLIELGYIDEKYLKTTKK</sequence>
<dbReference type="GO" id="GO:0009002">
    <property type="term" value="F:serine-type D-Ala-D-Ala carboxypeptidase activity"/>
    <property type="evidence" value="ECO:0007669"/>
    <property type="project" value="UniProtKB-EC"/>
</dbReference>
<dbReference type="InterPro" id="IPR001460">
    <property type="entry name" value="PCN-bd_Tpept"/>
</dbReference>
<keyword evidence="8 16" id="KW-0378">Hydrolase</keyword>
<keyword evidence="17" id="KW-1185">Reference proteome</keyword>
<evidence type="ECO:0000313" key="16">
    <source>
        <dbReference type="EMBL" id="MDO2409043.1"/>
    </source>
</evidence>
<dbReference type="InterPro" id="IPR017790">
    <property type="entry name" value="Penicillin-binding_protein_2"/>
</dbReference>
<dbReference type="Pfam" id="PF00905">
    <property type="entry name" value="Transpeptidase"/>
    <property type="match status" value="1"/>
</dbReference>
<dbReference type="EMBL" id="JAULJQ010000003">
    <property type="protein sequence ID" value="MDO2409043.1"/>
    <property type="molecule type" value="Genomic_DNA"/>
</dbReference>
<keyword evidence="3" id="KW-1003">Cell membrane</keyword>
<evidence type="ECO:0000256" key="2">
    <source>
        <dbReference type="ARBA" id="ARBA00004236"/>
    </source>
</evidence>
<dbReference type="Gene3D" id="3.90.1310.10">
    <property type="entry name" value="Penicillin-binding protein 2a (Domain 2)"/>
    <property type="match status" value="1"/>
</dbReference>
<protein>
    <submittedName>
        <fullName evidence="16">Penicillin-binding protein 2</fullName>
        <ecNumber evidence="16">3.4.16.4</ecNumber>
    </submittedName>
</protein>
<evidence type="ECO:0000256" key="8">
    <source>
        <dbReference type="ARBA" id="ARBA00022801"/>
    </source>
</evidence>
<reference evidence="16 17" key="1">
    <citation type="submission" date="2023-06" db="EMBL/GenBank/DDBJ databases">
        <title>Campylobacter magnum sp. nov., isolated from cecal contents of domestic pigs (Sus scrofa domesticus).</title>
        <authorList>
            <person name="Papic B."/>
            <person name="Gruntar I."/>
        </authorList>
    </citation>
    <scope>NUCLEOTIDE SEQUENCE [LARGE SCALE GENOMIC DNA]</scope>
    <source>
        <strain evidence="17">34484-21</strain>
    </source>
</reference>
<keyword evidence="9" id="KW-0133">Cell shape</keyword>
<evidence type="ECO:0000256" key="13">
    <source>
        <dbReference type="ARBA" id="ARBA00023316"/>
    </source>
</evidence>